<dbReference type="InterPro" id="IPR008258">
    <property type="entry name" value="Transglycosylase_SLT_dom_1"/>
</dbReference>
<protein>
    <recommendedName>
        <fullName evidence="2">Transglycosylase SLT domain-containing protein</fullName>
    </recommendedName>
</protein>
<dbReference type="EMBL" id="POUA01000105">
    <property type="protein sequence ID" value="PZG45516.1"/>
    <property type="molecule type" value="Genomic_DNA"/>
</dbReference>
<reference evidence="3 4" key="1">
    <citation type="submission" date="2018-01" db="EMBL/GenBank/DDBJ databases">
        <title>Draft genome sequence of Sphaerisporangium sp. 7K107.</title>
        <authorList>
            <person name="Sahin N."/>
            <person name="Saygin H."/>
            <person name="Ay H."/>
        </authorList>
    </citation>
    <scope>NUCLEOTIDE SEQUENCE [LARGE SCALE GENOMIC DNA]</scope>
    <source>
        <strain evidence="3 4">7K107</strain>
    </source>
</reference>
<evidence type="ECO:0000256" key="1">
    <source>
        <dbReference type="SAM" id="MobiDB-lite"/>
    </source>
</evidence>
<name>A0A2W2G6I1_9ACTN</name>
<dbReference type="GO" id="GO:0009253">
    <property type="term" value="P:peptidoglycan catabolic process"/>
    <property type="evidence" value="ECO:0007669"/>
    <property type="project" value="TreeGrafter"/>
</dbReference>
<organism evidence="3 4">
    <name type="scientific">Spongiactinospora gelatinilytica</name>
    <dbReference type="NCBI Taxonomy" id="2666298"/>
    <lineage>
        <taxon>Bacteria</taxon>
        <taxon>Bacillati</taxon>
        <taxon>Actinomycetota</taxon>
        <taxon>Actinomycetes</taxon>
        <taxon>Streptosporangiales</taxon>
        <taxon>Streptosporangiaceae</taxon>
        <taxon>Spongiactinospora</taxon>
    </lineage>
</organism>
<dbReference type="PANTHER" id="PTHR30163">
    <property type="entry name" value="MEMBRANE-BOUND LYTIC MUREIN TRANSGLYCOSYLASE B"/>
    <property type="match status" value="1"/>
</dbReference>
<sequence>MSGFDTLGRMNEQRADGGALRAALAAVLAGAVLAGCGGAASSGTTARTPPATAPTGAAENAAPTDGGRDTGPTGGTDAAGAPAAGAPLPKDAAGLAADLTTTTGALRAAIDAWDHEGRPPEAVVLLALRQQRIVRHLARKPALADRTYPRLAAPLARQTRDDVTAARDLLSLVRPLKGGAKFRVREPEPAAALLRHFKRAERRFGVSWQVLAAVMFVETKFGRVRSPSHTGAKGPMQFMPGTWAAYGMGGDVHDTGDSILAAANYLHASGAPRDYRRALFAYNHSQRYVNAVLLHAGQMKRDVRSFYRYHSWQVYVVTTDGDRRLTGPGL</sequence>
<dbReference type="SUPFAM" id="SSF53955">
    <property type="entry name" value="Lysozyme-like"/>
    <property type="match status" value="1"/>
</dbReference>
<gene>
    <name evidence="3" type="ORF">C1I98_15445</name>
</gene>
<keyword evidence="4" id="KW-1185">Reference proteome</keyword>
<feature type="domain" description="Transglycosylase SLT" evidence="2">
    <location>
        <begin position="197"/>
        <end position="292"/>
    </location>
</feature>
<dbReference type="CDD" id="cd13399">
    <property type="entry name" value="Slt35-like"/>
    <property type="match status" value="1"/>
</dbReference>
<accession>A0A2W2G6I1</accession>
<evidence type="ECO:0000313" key="3">
    <source>
        <dbReference type="EMBL" id="PZG45516.1"/>
    </source>
</evidence>
<dbReference type="AlphaFoldDB" id="A0A2W2G6I1"/>
<evidence type="ECO:0000259" key="2">
    <source>
        <dbReference type="Pfam" id="PF01464"/>
    </source>
</evidence>
<dbReference type="GO" id="GO:0008933">
    <property type="term" value="F:peptidoglycan lytic transglycosylase activity"/>
    <property type="evidence" value="ECO:0007669"/>
    <property type="project" value="TreeGrafter"/>
</dbReference>
<dbReference type="Pfam" id="PF01464">
    <property type="entry name" value="SLT"/>
    <property type="match status" value="1"/>
</dbReference>
<comment type="caution">
    <text evidence="3">The sequence shown here is derived from an EMBL/GenBank/DDBJ whole genome shotgun (WGS) entry which is preliminary data.</text>
</comment>
<evidence type="ECO:0000313" key="4">
    <source>
        <dbReference type="Proteomes" id="UP000248544"/>
    </source>
</evidence>
<feature type="compositionally biased region" description="Low complexity" evidence="1">
    <location>
        <begin position="75"/>
        <end position="89"/>
    </location>
</feature>
<dbReference type="Proteomes" id="UP000248544">
    <property type="component" value="Unassembled WGS sequence"/>
</dbReference>
<proteinExistence type="predicted"/>
<dbReference type="PANTHER" id="PTHR30163:SF8">
    <property type="entry name" value="LYTIC MUREIN TRANSGLYCOSYLASE"/>
    <property type="match status" value="1"/>
</dbReference>
<dbReference type="Gene3D" id="1.10.530.10">
    <property type="match status" value="1"/>
</dbReference>
<feature type="compositionally biased region" description="Low complexity" evidence="1">
    <location>
        <begin position="41"/>
        <end position="65"/>
    </location>
</feature>
<dbReference type="InterPro" id="IPR023346">
    <property type="entry name" value="Lysozyme-like_dom_sf"/>
</dbReference>
<dbReference type="InterPro" id="IPR043426">
    <property type="entry name" value="MltB-like"/>
</dbReference>
<feature type="region of interest" description="Disordered" evidence="1">
    <location>
        <begin position="39"/>
        <end position="89"/>
    </location>
</feature>